<organism evidence="1 2">
    <name type="scientific">Sphingobium fuliginis (strain ATCC 27551)</name>
    <dbReference type="NCBI Taxonomy" id="336203"/>
    <lineage>
        <taxon>Bacteria</taxon>
        <taxon>Pseudomonadati</taxon>
        <taxon>Pseudomonadota</taxon>
        <taxon>Alphaproteobacteria</taxon>
        <taxon>Sphingomonadales</taxon>
        <taxon>Sphingomonadaceae</taxon>
        <taxon>Sphingobium</taxon>
    </lineage>
</organism>
<proteinExistence type="predicted"/>
<dbReference type="EMBL" id="BEWI01000030">
    <property type="protein sequence ID" value="GAY20389.1"/>
    <property type="molecule type" value="Genomic_DNA"/>
</dbReference>
<accession>A0A292ZC14</accession>
<gene>
    <name evidence="1" type="ORF">SFOMI_0913</name>
</gene>
<dbReference type="GO" id="GO:0106300">
    <property type="term" value="P:protein-DNA covalent cross-linking repair"/>
    <property type="evidence" value="ECO:0007669"/>
    <property type="project" value="InterPro"/>
</dbReference>
<evidence type="ECO:0000313" key="2">
    <source>
        <dbReference type="Proteomes" id="UP000221538"/>
    </source>
</evidence>
<dbReference type="SUPFAM" id="SSF143081">
    <property type="entry name" value="BB1717-like"/>
    <property type="match status" value="1"/>
</dbReference>
<comment type="caution">
    <text evidence="1">The sequence shown here is derived from an EMBL/GenBank/DDBJ whole genome shotgun (WGS) entry which is preliminary data.</text>
</comment>
<dbReference type="GO" id="GO:0003697">
    <property type="term" value="F:single-stranded DNA binding"/>
    <property type="evidence" value="ECO:0007669"/>
    <property type="project" value="InterPro"/>
</dbReference>
<reference evidence="1 2" key="2">
    <citation type="journal article" date="2013" name="Environ. Sci. Technol.">
        <title>The 4-tert-butylphenol-utilizing bacterium Sphingobium fuliginis OMI can degrade bisphenols via phenolic ring hydroxylation and meta-cleavage pathway.</title>
        <authorList>
            <person name="Ogata Y."/>
            <person name="Goda S."/>
            <person name="Toyama T."/>
            <person name="Sei K."/>
            <person name="Ike M."/>
        </authorList>
    </citation>
    <scope>NUCLEOTIDE SEQUENCE [LARGE SCALE GENOMIC DNA]</scope>
    <source>
        <strain evidence="1 2">OMI</strain>
    </source>
</reference>
<dbReference type="Proteomes" id="UP000221538">
    <property type="component" value="Unassembled WGS sequence"/>
</dbReference>
<dbReference type="Gene3D" id="3.90.1680.10">
    <property type="entry name" value="SOS response associated peptidase-like"/>
    <property type="match status" value="1"/>
</dbReference>
<dbReference type="Pfam" id="PF02586">
    <property type="entry name" value="SRAP"/>
    <property type="match status" value="1"/>
</dbReference>
<dbReference type="InterPro" id="IPR003738">
    <property type="entry name" value="SRAP"/>
</dbReference>
<evidence type="ECO:0008006" key="3">
    <source>
        <dbReference type="Google" id="ProtNLM"/>
    </source>
</evidence>
<sequence length="152" mass="17311">MKPDGSGKQELVNAHWGTNPRFSDGFEYRFMQSEGKTFPSHRCLVPVSDFRMKVGSKNYRVTRDDGNHFYLAGVWEPAMAGWPLAFKVITVAANPDVSRYQDRHGAMIERRQVMDWLTSRMPESELLATPPAHVFLVEELGRQRAKQASLAL</sequence>
<dbReference type="InterPro" id="IPR036590">
    <property type="entry name" value="SRAP-like"/>
</dbReference>
<name>A0A292ZC14_SPHSA</name>
<protein>
    <recommendedName>
        <fullName evidence="3">Abasic site processing protein</fullName>
    </recommendedName>
</protein>
<reference evidence="1 2" key="1">
    <citation type="journal article" date="2013" name="Biodegradation">
        <title>Occurrence of 4-tert-butylphenol (4-t-BP) biodegradation in an aquatic sample caused by the presence of Spirodela polyrrhiza and isolation of a 4-t-BP-utilizing bacterium.</title>
        <authorList>
            <person name="Ogata Y."/>
            <person name="Toyama T."/>
            <person name="Yu N."/>
            <person name="Wang X."/>
            <person name="Sei K."/>
            <person name="Ike M."/>
        </authorList>
    </citation>
    <scope>NUCLEOTIDE SEQUENCE [LARGE SCALE GENOMIC DNA]</scope>
    <source>
        <strain evidence="1 2">OMI</strain>
    </source>
</reference>
<evidence type="ECO:0000313" key="1">
    <source>
        <dbReference type="EMBL" id="GAY20389.1"/>
    </source>
</evidence>
<dbReference type="AlphaFoldDB" id="A0A292ZC14"/>